<name>A0A653AGV1_UNCDX</name>
<dbReference type="EMBL" id="UPXX01000032">
    <property type="protein sequence ID" value="VBB47277.1"/>
    <property type="molecule type" value="Genomic_DNA"/>
</dbReference>
<dbReference type="CDD" id="cd03219">
    <property type="entry name" value="ABC_Mj1267_LivG_branched"/>
    <property type="match status" value="1"/>
</dbReference>
<dbReference type="Gene3D" id="3.40.50.300">
    <property type="entry name" value="P-loop containing nucleotide triphosphate hydrolases"/>
    <property type="match status" value="1"/>
</dbReference>
<dbReference type="InterPro" id="IPR027417">
    <property type="entry name" value="P-loop_NTPase"/>
</dbReference>
<dbReference type="Pfam" id="PF12399">
    <property type="entry name" value="BCA_ABC_TP_C"/>
    <property type="match status" value="1"/>
</dbReference>
<gene>
    <name evidence="5" type="primary">livG</name>
    <name evidence="5" type="ORF">TRIP_B50225</name>
</gene>
<evidence type="ECO:0000259" key="4">
    <source>
        <dbReference type="PROSITE" id="PS50893"/>
    </source>
</evidence>
<dbReference type="GO" id="GO:0015188">
    <property type="term" value="F:L-isoleucine transmembrane transporter activity"/>
    <property type="evidence" value="ECO:0007669"/>
    <property type="project" value="TreeGrafter"/>
</dbReference>
<dbReference type="FunFam" id="3.40.50.300:FF:000421">
    <property type="entry name" value="Branched-chain amino acid ABC transporter ATP-binding protein"/>
    <property type="match status" value="1"/>
</dbReference>
<dbReference type="PROSITE" id="PS50893">
    <property type="entry name" value="ABC_TRANSPORTER_2"/>
    <property type="match status" value="1"/>
</dbReference>
<dbReference type="GO" id="GO:0005524">
    <property type="term" value="F:ATP binding"/>
    <property type="evidence" value="ECO:0007669"/>
    <property type="project" value="UniProtKB-KW"/>
</dbReference>
<dbReference type="GO" id="GO:0016887">
    <property type="term" value="F:ATP hydrolysis activity"/>
    <property type="evidence" value="ECO:0007669"/>
    <property type="project" value="InterPro"/>
</dbReference>
<sequence>MKPILQTIHLTKAFGGLTALSALDLEIEERLIVGLIGPNGAGKTTLFNCLTGVIPVTSGDILFRGRSLRGLKSHQITRLGIARTFQNIRLFQDMTAFENILVGRHCRMQAGVWGALSRDQRTRREERDHASSSIRILKLLGLETIQNTPARNLAYGAQRRLEIGRALATDPKLLLLDEPTAGMNPSETAELTALIRTLRDKLDLTILLIEHDMRVVMGLSDRVIVLDHGVRIAEGPPCAVQNHPRVIEAYLGRRGMTATPPASPSQEAPPHP</sequence>
<organism evidence="5">
    <name type="scientific">Uncultured Desulfatiglans sp</name>
    <dbReference type="NCBI Taxonomy" id="1748965"/>
    <lineage>
        <taxon>Bacteria</taxon>
        <taxon>Pseudomonadati</taxon>
        <taxon>Thermodesulfobacteriota</taxon>
        <taxon>Desulfobacteria</taxon>
        <taxon>Desulfatiglandales</taxon>
        <taxon>Desulfatiglandaceae</taxon>
        <taxon>Desulfatiglans</taxon>
        <taxon>environmental samples</taxon>
    </lineage>
</organism>
<evidence type="ECO:0000256" key="2">
    <source>
        <dbReference type="ARBA" id="ARBA00022741"/>
    </source>
</evidence>
<accession>A0A653AGV1</accession>
<evidence type="ECO:0000313" key="5">
    <source>
        <dbReference type="EMBL" id="VBB47277.1"/>
    </source>
</evidence>
<dbReference type="InterPro" id="IPR003439">
    <property type="entry name" value="ABC_transporter-like_ATP-bd"/>
</dbReference>
<dbReference type="GO" id="GO:1903805">
    <property type="term" value="P:L-valine import across plasma membrane"/>
    <property type="evidence" value="ECO:0007669"/>
    <property type="project" value="TreeGrafter"/>
</dbReference>
<keyword evidence="2" id="KW-0547">Nucleotide-binding</keyword>
<reference evidence="5" key="1">
    <citation type="submission" date="2018-07" db="EMBL/GenBank/DDBJ databases">
        <authorList>
            <consortium name="Genoscope - CEA"/>
            <person name="William W."/>
        </authorList>
    </citation>
    <scope>NUCLEOTIDE SEQUENCE</scope>
    <source>
        <strain evidence="5">IK1</strain>
    </source>
</reference>
<proteinExistence type="predicted"/>
<dbReference type="GO" id="GO:0005886">
    <property type="term" value="C:plasma membrane"/>
    <property type="evidence" value="ECO:0007669"/>
    <property type="project" value="TreeGrafter"/>
</dbReference>
<feature type="domain" description="ABC transporter" evidence="4">
    <location>
        <begin position="5"/>
        <end position="253"/>
    </location>
</feature>
<dbReference type="SUPFAM" id="SSF52540">
    <property type="entry name" value="P-loop containing nucleoside triphosphate hydrolases"/>
    <property type="match status" value="1"/>
</dbReference>
<dbReference type="PANTHER" id="PTHR45772">
    <property type="entry name" value="CONSERVED COMPONENT OF ABC TRANSPORTER FOR NATURAL AMINO ACIDS-RELATED"/>
    <property type="match status" value="1"/>
</dbReference>
<dbReference type="PANTHER" id="PTHR45772:SF7">
    <property type="entry name" value="AMINO ACID ABC TRANSPORTER ATP-BINDING PROTEIN"/>
    <property type="match status" value="1"/>
</dbReference>
<dbReference type="GO" id="GO:0015808">
    <property type="term" value="P:L-alanine transport"/>
    <property type="evidence" value="ECO:0007669"/>
    <property type="project" value="TreeGrafter"/>
</dbReference>
<dbReference type="GO" id="GO:1903806">
    <property type="term" value="P:L-isoleucine import across plasma membrane"/>
    <property type="evidence" value="ECO:0007669"/>
    <property type="project" value="TreeGrafter"/>
</dbReference>
<dbReference type="InterPro" id="IPR032823">
    <property type="entry name" value="BCA_ABC_TP_C"/>
</dbReference>
<dbReference type="GO" id="GO:0005304">
    <property type="term" value="F:L-valine transmembrane transporter activity"/>
    <property type="evidence" value="ECO:0007669"/>
    <property type="project" value="TreeGrafter"/>
</dbReference>
<evidence type="ECO:0000256" key="1">
    <source>
        <dbReference type="ARBA" id="ARBA00022448"/>
    </source>
</evidence>
<dbReference type="GO" id="GO:0042941">
    <property type="term" value="P:D-alanine transmembrane transport"/>
    <property type="evidence" value="ECO:0007669"/>
    <property type="project" value="TreeGrafter"/>
</dbReference>
<evidence type="ECO:0000256" key="3">
    <source>
        <dbReference type="ARBA" id="ARBA00022840"/>
    </source>
</evidence>
<keyword evidence="1" id="KW-0813">Transport</keyword>
<dbReference type="InterPro" id="IPR003593">
    <property type="entry name" value="AAA+_ATPase"/>
</dbReference>
<dbReference type="Pfam" id="PF00005">
    <property type="entry name" value="ABC_tran"/>
    <property type="match status" value="1"/>
</dbReference>
<dbReference type="AlphaFoldDB" id="A0A653AGV1"/>
<dbReference type="GO" id="GO:0015192">
    <property type="term" value="F:L-phenylalanine transmembrane transporter activity"/>
    <property type="evidence" value="ECO:0007669"/>
    <property type="project" value="TreeGrafter"/>
</dbReference>
<dbReference type="InterPro" id="IPR051120">
    <property type="entry name" value="ABC_AA/LPS_Transport"/>
</dbReference>
<protein>
    <submittedName>
        <fullName evidence="5">Leucine/isoleucine/valine transporter subunit ATP-binding component of ABC superfamily</fullName>
    </submittedName>
</protein>
<dbReference type="SMART" id="SM00382">
    <property type="entry name" value="AAA"/>
    <property type="match status" value="1"/>
</dbReference>
<keyword evidence="3 5" id="KW-0067">ATP-binding</keyword>